<accession>A0A816HU10</accession>
<protein>
    <submittedName>
        <fullName evidence="1">Uncharacterized protein</fullName>
    </submittedName>
</protein>
<organism evidence="1 2">
    <name type="scientific">Adineta ricciae</name>
    <name type="common">Rotifer</name>
    <dbReference type="NCBI Taxonomy" id="249248"/>
    <lineage>
        <taxon>Eukaryota</taxon>
        <taxon>Metazoa</taxon>
        <taxon>Spiralia</taxon>
        <taxon>Gnathifera</taxon>
        <taxon>Rotifera</taxon>
        <taxon>Eurotatoria</taxon>
        <taxon>Bdelloidea</taxon>
        <taxon>Adinetida</taxon>
        <taxon>Adinetidae</taxon>
        <taxon>Adineta</taxon>
    </lineage>
</organism>
<proteinExistence type="predicted"/>
<gene>
    <name evidence="1" type="ORF">XAT740_LOCUS63871</name>
</gene>
<keyword evidence="2" id="KW-1185">Reference proteome</keyword>
<feature type="non-terminal residue" evidence="1">
    <location>
        <position position="155"/>
    </location>
</feature>
<dbReference type="AlphaFoldDB" id="A0A816HU10"/>
<reference evidence="1" key="1">
    <citation type="submission" date="2021-02" db="EMBL/GenBank/DDBJ databases">
        <authorList>
            <person name="Nowell W R."/>
        </authorList>
    </citation>
    <scope>NUCLEOTIDE SEQUENCE</scope>
</reference>
<evidence type="ECO:0000313" key="2">
    <source>
        <dbReference type="Proteomes" id="UP000663828"/>
    </source>
</evidence>
<sequence>MSNTINKFAKIGINAFQCVKCGSIPEQHRICRDPKCATLICYPYCSNEIDKCPKCQINDIYHNTTVSYFIQKFLLYDRIKNREINDHSMIVNDSIPRTMWIEEDWRPKFGNFKENFDRIISVIEFDGNHIEFADEIQSRTKLIINEQYEYLCYEC</sequence>
<dbReference type="Proteomes" id="UP000663828">
    <property type="component" value="Unassembled WGS sequence"/>
</dbReference>
<dbReference type="EMBL" id="CAJNOR010020678">
    <property type="protein sequence ID" value="CAF1690737.1"/>
    <property type="molecule type" value="Genomic_DNA"/>
</dbReference>
<evidence type="ECO:0000313" key="1">
    <source>
        <dbReference type="EMBL" id="CAF1690737.1"/>
    </source>
</evidence>
<comment type="caution">
    <text evidence="1">The sequence shown here is derived from an EMBL/GenBank/DDBJ whole genome shotgun (WGS) entry which is preliminary data.</text>
</comment>
<name>A0A816HU10_ADIRI</name>